<dbReference type="InterPro" id="IPR004173">
    <property type="entry name" value="3H_domain"/>
</dbReference>
<feature type="domain" description="3H" evidence="2">
    <location>
        <begin position="71"/>
        <end position="166"/>
    </location>
</feature>
<feature type="binding site" evidence="1">
    <location>
        <position position="74"/>
    </location>
    <ligand>
        <name>Ni(2+)</name>
        <dbReference type="ChEBI" id="CHEBI:49786"/>
    </ligand>
</feature>
<evidence type="ECO:0000313" key="5">
    <source>
        <dbReference type="Proteomes" id="UP001300383"/>
    </source>
</evidence>
<evidence type="ECO:0000259" key="2">
    <source>
        <dbReference type="Pfam" id="PF02829"/>
    </source>
</evidence>
<keyword evidence="5" id="KW-1185">Reference proteome</keyword>
<dbReference type="Proteomes" id="UP001300383">
    <property type="component" value="Unassembled WGS sequence"/>
</dbReference>
<feature type="binding site" evidence="1">
    <location>
        <position position="143"/>
    </location>
    <ligand>
        <name>Ni(2+)</name>
        <dbReference type="ChEBI" id="CHEBI:49786"/>
    </ligand>
</feature>
<evidence type="ECO:0000256" key="1">
    <source>
        <dbReference type="PIRSR" id="PIRSR037847-1"/>
    </source>
</evidence>
<sequence length="168" mass="18900">MDGKERRQGILKVMREGEGPVSGEKLAKLFGVSRQVIVQDIALLRAADYEILATNRGYLCISQAEAGRVFHVYHKNEEIAEELNSIVDFGGTVVDVFVEHESYGELRVPLDIHTRREVTEFVENIRSGNSSPLMTITCGDHFHTVRAASEKILDEIQEELGKKGFLRE</sequence>
<dbReference type="Pfam" id="PF08279">
    <property type="entry name" value="HTH_11"/>
    <property type="match status" value="1"/>
</dbReference>
<protein>
    <submittedName>
        <fullName evidence="4">Transcription repressor NadR</fullName>
    </submittedName>
</protein>
<dbReference type="Pfam" id="PF02829">
    <property type="entry name" value="3H"/>
    <property type="match status" value="1"/>
</dbReference>
<dbReference type="Gene3D" id="1.10.10.10">
    <property type="entry name" value="Winged helix-like DNA-binding domain superfamily/Winged helix DNA-binding domain"/>
    <property type="match status" value="1"/>
</dbReference>
<evidence type="ECO:0000259" key="3">
    <source>
        <dbReference type="Pfam" id="PF08279"/>
    </source>
</evidence>
<dbReference type="InterPro" id="IPR036390">
    <property type="entry name" value="WH_DNA-bd_sf"/>
</dbReference>
<comment type="caution">
    <text evidence="4">The sequence shown here is derived from an EMBL/GenBank/DDBJ whole genome shotgun (WGS) entry which is preliminary data.</text>
</comment>
<dbReference type="GO" id="GO:0046872">
    <property type="term" value="F:metal ion binding"/>
    <property type="evidence" value="ECO:0007669"/>
    <property type="project" value="UniProtKB-KW"/>
</dbReference>
<dbReference type="Gene3D" id="3.30.1340.20">
    <property type="entry name" value="3H domain"/>
    <property type="match status" value="1"/>
</dbReference>
<name>A0AAP4BB43_9FIRM</name>
<organism evidence="4 5">
    <name type="scientific">Fusibacillus kribbianus</name>
    <dbReference type="NCBI Taxonomy" id="3044208"/>
    <lineage>
        <taxon>Bacteria</taxon>
        <taxon>Bacillati</taxon>
        <taxon>Bacillota</taxon>
        <taxon>Clostridia</taxon>
        <taxon>Lachnospirales</taxon>
        <taxon>Lachnospiraceae</taxon>
        <taxon>Fusibacillus</taxon>
    </lineage>
</organism>
<keyword evidence="1" id="KW-0479">Metal-binding</keyword>
<dbReference type="EMBL" id="JASGBQ010000006">
    <property type="protein sequence ID" value="MDI9241988.1"/>
    <property type="molecule type" value="Genomic_DNA"/>
</dbReference>
<reference evidence="4 5" key="1">
    <citation type="submission" date="2023-05" db="EMBL/GenBank/DDBJ databases">
        <title>[ruminococcus] sp. nov., isolated from a pig farm feces dump.</title>
        <authorList>
            <person name="Chang Y.-H."/>
        </authorList>
    </citation>
    <scope>NUCLEOTIDE SEQUENCE [LARGE SCALE GENOMIC DNA]</scope>
    <source>
        <strain evidence="4 5">YH-rum2234</strain>
    </source>
</reference>
<dbReference type="AlphaFoldDB" id="A0AAP4BB43"/>
<gene>
    <name evidence="4" type="ORF">QJ036_05770</name>
</gene>
<dbReference type="SUPFAM" id="SSF46785">
    <property type="entry name" value="Winged helix' DNA-binding domain"/>
    <property type="match status" value="1"/>
</dbReference>
<dbReference type="InterPro" id="IPR026043">
    <property type="entry name" value="NadR"/>
</dbReference>
<dbReference type="PANTHER" id="PTHR40068">
    <property type="entry name" value="TRANSCRIPTION REPRESSOR NIAR-RELATED"/>
    <property type="match status" value="1"/>
</dbReference>
<dbReference type="PIRSF" id="PIRSF037847">
    <property type="entry name" value="NiaR"/>
    <property type="match status" value="1"/>
</dbReference>
<dbReference type="InterPro" id="IPR036388">
    <property type="entry name" value="WH-like_DNA-bd_sf"/>
</dbReference>
<feature type="binding site" evidence="1">
    <location>
        <position position="82"/>
    </location>
    <ligand>
        <name>Ni(2+)</name>
        <dbReference type="ChEBI" id="CHEBI:49786"/>
    </ligand>
</feature>
<feature type="domain" description="Helix-turn-helix type 11" evidence="3">
    <location>
        <begin position="6"/>
        <end position="58"/>
    </location>
</feature>
<accession>A0AAP4BB43</accession>
<dbReference type="PANTHER" id="PTHR40068:SF1">
    <property type="entry name" value="TRANSCRIPTION REPRESSOR NIAR-RELATED"/>
    <property type="match status" value="1"/>
</dbReference>
<evidence type="ECO:0000313" key="4">
    <source>
        <dbReference type="EMBL" id="MDI9241988.1"/>
    </source>
</evidence>
<keyword evidence="1" id="KW-0533">Nickel</keyword>
<dbReference type="InterPro" id="IPR035922">
    <property type="entry name" value="3H_dom_sf"/>
</dbReference>
<proteinExistence type="predicted"/>
<dbReference type="InterPro" id="IPR013196">
    <property type="entry name" value="HTH_11"/>
</dbReference>
<feature type="binding site" evidence="1">
    <location>
        <position position="141"/>
    </location>
    <ligand>
        <name>Ni(2+)</name>
        <dbReference type="ChEBI" id="CHEBI:49786"/>
    </ligand>
</feature>
<dbReference type="SUPFAM" id="SSF75500">
    <property type="entry name" value="Putative transcriptional regulator TM1602, C-terminal domain"/>
    <property type="match status" value="1"/>
</dbReference>